<evidence type="ECO:0000313" key="1">
    <source>
        <dbReference type="EMBL" id="KAF1844715.1"/>
    </source>
</evidence>
<reference evidence="1" key="1">
    <citation type="submission" date="2020-01" db="EMBL/GenBank/DDBJ databases">
        <authorList>
            <consortium name="DOE Joint Genome Institute"/>
            <person name="Haridas S."/>
            <person name="Albert R."/>
            <person name="Binder M."/>
            <person name="Bloem J."/>
            <person name="Labutti K."/>
            <person name="Salamov A."/>
            <person name="Andreopoulos B."/>
            <person name="Baker S.E."/>
            <person name="Barry K."/>
            <person name="Bills G."/>
            <person name="Bluhm B.H."/>
            <person name="Cannon C."/>
            <person name="Castanera R."/>
            <person name="Culley D.E."/>
            <person name="Daum C."/>
            <person name="Ezra D."/>
            <person name="Gonzalez J.B."/>
            <person name="Henrissat B."/>
            <person name="Kuo A."/>
            <person name="Liang C."/>
            <person name="Lipzen A."/>
            <person name="Lutzoni F."/>
            <person name="Magnuson J."/>
            <person name="Mondo S."/>
            <person name="Nolan M."/>
            <person name="Ohm R."/>
            <person name="Pangilinan J."/>
            <person name="Park H.-J."/>
            <person name="Ramirez L."/>
            <person name="Alfaro M."/>
            <person name="Sun H."/>
            <person name="Tritt A."/>
            <person name="Yoshinaga Y."/>
            <person name="Zwiers L.-H."/>
            <person name="Turgeon B.G."/>
            <person name="Goodwin S.B."/>
            <person name="Spatafora J.W."/>
            <person name="Crous P.W."/>
            <person name="Grigoriev I.V."/>
        </authorList>
    </citation>
    <scope>NUCLEOTIDE SEQUENCE</scope>
    <source>
        <strain evidence="1">CBS 394.84</strain>
    </source>
</reference>
<dbReference type="Gene3D" id="3.90.70.10">
    <property type="entry name" value="Cysteine proteinases"/>
    <property type="match status" value="1"/>
</dbReference>
<name>A0A9P4L799_9PLEO</name>
<sequence length="122" mass="13740">MTFPATQNPWPVRYKLVSATYHIGNTVKFGHYAAGVTGPKLPRTESTPQYHCNDTAIRDWTDGAHPNVISMNPAVCGDQKDCDVSILFYTRIPRERGKLMPYAGETIADRLRNGTLSRRCRK</sequence>
<organism evidence="1 2">
    <name type="scientific">Cucurbitaria berberidis CBS 394.84</name>
    <dbReference type="NCBI Taxonomy" id="1168544"/>
    <lineage>
        <taxon>Eukaryota</taxon>
        <taxon>Fungi</taxon>
        <taxon>Dikarya</taxon>
        <taxon>Ascomycota</taxon>
        <taxon>Pezizomycotina</taxon>
        <taxon>Dothideomycetes</taxon>
        <taxon>Pleosporomycetidae</taxon>
        <taxon>Pleosporales</taxon>
        <taxon>Pleosporineae</taxon>
        <taxon>Cucurbitariaceae</taxon>
        <taxon>Cucurbitaria</taxon>
    </lineage>
</organism>
<protein>
    <submittedName>
        <fullName evidence="1">Uncharacterized protein</fullName>
    </submittedName>
</protein>
<proteinExistence type="predicted"/>
<dbReference type="EMBL" id="ML976616">
    <property type="protein sequence ID" value="KAF1844715.1"/>
    <property type="molecule type" value="Genomic_DNA"/>
</dbReference>
<dbReference type="Proteomes" id="UP000800039">
    <property type="component" value="Unassembled WGS sequence"/>
</dbReference>
<dbReference type="AlphaFoldDB" id="A0A9P4L799"/>
<keyword evidence="2" id="KW-1185">Reference proteome</keyword>
<accession>A0A9P4L799</accession>
<dbReference type="InterPro" id="IPR038765">
    <property type="entry name" value="Papain-like_cys_pep_sf"/>
</dbReference>
<dbReference type="GeneID" id="63850472"/>
<dbReference type="OrthoDB" id="3683493at2759"/>
<gene>
    <name evidence="1" type="ORF">K460DRAFT_365660</name>
</gene>
<dbReference type="RefSeq" id="XP_040787278.1">
    <property type="nucleotide sequence ID" value="XM_040933221.1"/>
</dbReference>
<dbReference type="SUPFAM" id="SSF54001">
    <property type="entry name" value="Cysteine proteinases"/>
    <property type="match status" value="1"/>
</dbReference>
<evidence type="ECO:0000313" key="2">
    <source>
        <dbReference type="Proteomes" id="UP000800039"/>
    </source>
</evidence>
<comment type="caution">
    <text evidence="1">The sequence shown here is derived from an EMBL/GenBank/DDBJ whole genome shotgun (WGS) entry which is preliminary data.</text>
</comment>